<gene>
    <name evidence="2" type="ORF">C475_09254</name>
</gene>
<protein>
    <submittedName>
        <fullName evidence="2">Uncharacterized protein</fullName>
    </submittedName>
</protein>
<dbReference type="InterPro" id="IPR055693">
    <property type="entry name" value="DUF7269"/>
</dbReference>
<dbReference type="Proteomes" id="UP000011626">
    <property type="component" value="Unassembled WGS sequence"/>
</dbReference>
<dbReference type="Pfam" id="PF23933">
    <property type="entry name" value="DUF7269"/>
    <property type="match status" value="1"/>
</dbReference>
<dbReference type="OrthoDB" id="307812at2157"/>
<organism evidence="2 3">
    <name type="scientific">Halosimplex carlsbadense 2-9-1</name>
    <dbReference type="NCBI Taxonomy" id="797114"/>
    <lineage>
        <taxon>Archaea</taxon>
        <taxon>Methanobacteriati</taxon>
        <taxon>Methanobacteriota</taxon>
        <taxon>Stenosarchaea group</taxon>
        <taxon>Halobacteria</taxon>
        <taxon>Halobacteriales</taxon>
        <taxon>Haloarculaceae</taxon>
        <taxon>Halosimplex</taxon>
    </lineage>
</organism>
<dbReference type="STRING" id="797114.C475_09254"/>
<evidence type="ECO:0000313" key="3">
    <source>
        <dbReference type="Proteomes" id="UP000011626"/>
    </source>
</evidence>
<accession>M0CUS4</accession>
<dbReference type="AlphaFoldDB" id="M0CUS4"/>
<dbReference type="PATRIC" id="fig|797114.5.peg.1882"/>
<sequence>MVGTLRAALGGLGVLATLLGALAVAAPAAVAETAPLSTLVSAAATVGPRDLFVAGSAALGLSLLRAAVTSRGSRLVSDSAAASRRFAAVVAAEPETATAPDGTLAAGEFDEAVERAVEGDERALTGLRERLRRLAVARLGRAGWDPEAADRAVAAGTWTDDHTAAVFLSEESGPVATLGARLRLWLDPESERERRVRRTVAALDEVAEPTADEESVRGASASGESVAEASGTVDEEPGGAAS</sequence>
<dbReference type="RefSeq" id="WP_006883526.1">
    <property type="nucleotide sequence ID" value="NZ_AOIU01000023.1"/>
</dbReference>
<reference evidence="2 3" key="1">
    <citation type="journal article" date="2014" name="PLoS Genet.">
        <title>Phylogenetically driven sequencing of extremely halophilic archaea reveals strategies for static and dynamic osmo-response.</title>
        <authorList>
            <person name="Becker E.A."/>
            <person name="Seitzer P.M."/>
            <person name="Tritt A."/>
            <person name="Larsen D."/>
            <person name="Krusor M."/>
            <person name="Yao A.I."/>
            <person name="Wu D."/>
            <person name="Madern D."/>
            <person name="Eisen J.A."/>
            <person name="Darling A.E."/>
            <person name="Facciotti M.T."/>
        </authorList>
    </citation>
    <scope>NUCLEOTIDE SEQUENCE [LARGE SCALE GENOMIC DNA]</scope>
    <source>
        <strain evidence="2 3">2-9-1</strain>
    </source>
</reference>
<proteinExistence type="predicted"/>
<dbReference type="EMBL" id="AOIU01000023">
    <property type="protein sequence ID" value="ELZ25634.1"/>
    <property type="molecule type" value="Genomic_DNA"/>
</dbReference>
<feature type="compositionally biased region" description="Low complexity" evidence="1">
    <location>
        <begin position="217"/>
        <end position="231"/>
    </location>
</feature>
<feature type="region of interest" description="Disordered" evidence="1">
    <location>
        <begin position="203"/>
        <end position="242"/>
    </location>
</feature>
<feature type="compositionally biased region" description="Acidic residues" evidence="1">
    <location>
        <begin position="233"/>
        <end position="242"/>
    </location>
</feature>
<name>M0CUS4_9EURY</name>
<keyword evidence="3" id="KW-1185">Reference proteome</keyword>
<evidence type="ECO:0000256" key="1">
    <source>
        <dbReference type="SAM" id="MobiDB-lite"/>
    </source>
</evidence>
<evidence type="ECO:0000313" key="2">
    <source>
        <dbReference type="EMBL" id="ELZ25634.1"/>
    </source>
</evidence>
<comment type="caution">
    <text evidence="2">The sequence shown here is derived from an EMBL/GenBank/DDBJ whole genome shotgun (WGS) entry which is preliminary data.</text>
</comment>
<dbReference type="eggNOG" id="arCOG06437">
    <property type="taxonomic scope" value="Archaea"/>
</dbReference>